<accession>E1JS36</accession>
<dbReference type="PROSITE" id="PS50110">
    <property type="entry name" value="RESPONSE_REGULATORY"/>
    <property type="match status" value="1"/>
</dbReference>
<dbReference type="AlphaFoldDB" id="E1JS36"/>
<feature type="domain" description="Response regulatory" evidence="3">
    <location>
        <begin position="30"/>
        <end position="154"/>
    </location>
</feature>
<organism evidence="4 5">
    <name type="scientific">Solidesulfovibrio fructosivorans JJ]</name>
    <dbReference type="NCBI Taxonomy" id="596151"/>
    <lineage>
        <taxon>Bacteria</taxon>
        <taxon>Pseudomonadati</taxon>
        <taxon>Thermodesulfobacteriota</taxon>
        <taxon>Desulfovibrionia</taxon>
        <taxon>Desulfovibrionales</taxon>
        <taxon>Desulfovibrionaceae</taxon>
        <taxon>Solidesulfovibrio</taxon>
    </lineage>
</organism>
<dbReference type="GO" id="GO:0000160">
    <property type="term" value="P:phosphorelay signal transduction system"/>
    <property type="evidence" value="ECO:0007669"/>
    <property type="project" value="InterPro"/>
</dbReference>
<gene>
    <name evidence="4" type="ORF">DesfrDRAFT_0435</name>
</gene>
<evidence type="ECO:0000313" key="4">
    <source>
        <dbReference type="EMBL" id="EFL52805.1"/>
    </source>
</evidence>
<dbReference type="Proteomes" id="UP000006250">
    <property type="component" value="Unassembled WGS sequence"/>
</dbReference>
<dbReference type="InterPro" id="IPR011006">
    <property type="entry name" value="CheY-like_superfamily"/>
</dbReference>
<dbReference type="GO" id="GO:0097363">
    <property type="term" value="F:protein O-acetylglucosaminyltransferase activity"/>
    <property type="evidence" value="ECO:0007669"/>
    <property type="project" value="TreeGrafter"/>
</dbReference>
<keyword evidence="5" id="KW-1185">Reference proteome</keyword>
<dbReference type="Pfam" id="PF14559">
    <property type="entry name" value="TPR_19"/>
    <property type="match status" value="1"/>
</dbReference>
<protein>
    <submittedName>
        <fullName evidence="4">Response regulator receiver protein</fullName>
    </submittedName>
</protein>
<dbReference type="GO" id="GO:0006493">
    <property type="term" value="P:protein O-linked glycosylation"/>
    <property type="evidence" value="ECO:0007669"/>
    <property type="project" value="InterPro"/>
</dbReference>
<dbReference type="InterPro" id="IPR019734">
    <property type="entry name" value="TPR_rpt"/>
</dbReference>
<evidence type="ECO:0000259" key="3">
    <source>
        <dbReference type="PROSITE" id="PS50110"/>
    </source>
</evidence>
<dbReference type="eggNOG" id="COG0457">
    <property type="taxonomic scope" value="Bacteria"/>
</dbReference>
<dbReference type="PROSITE" id="PS50005">
    <property type="entry name" value="TPR"/>
    <property type="match status" value="3"/>
</dbReference>
<proteinExistence type="predicted"/>
<dbReference type="STRING" id="596151.DesfrDRAFT_0435"/>
<name>E1JS36_SOLFR</name>
<dbReference type="InterPro" id="IPR011990">
    <property type="entry name" value="TPR-like_helical_dom_sf"/>
</dbReference>
<evidence type="ECO:0000256" key="2">
    <source>
        <dbReference type="PROSITE-ProRule" id="PRU00339"/>
    </source>
</evidence>
<dbReference type="OrthoDB" id="5469194at2"/>
<dbReference type="Gene3D" id="1.25.40.10">
    <property type="entry name" value="Tetratricopeptide repeat domain"/>
    <property type="match status" value="2"/>
</dbReference>
<evidence type="ECO:0000313" key="5">
    <source>
        <dbReference type="Proteomes" id="UP000006250"/>
    </source>
</evidence>
<dbReference type="Gene3D" id="3.40.50.2300">
    <property type="match status" value="1"/>
</dbReference>
<dbReference type="Pfam" id="PF13181">
    <property type="entry name" value="TPR_8"/>
    <property type="match status" value="2"/>
</dbReference>
<reference evidence="4 5" key="1">
    <citation type="submission" date="2010-08" db="EMBL/GenBank/DDBJ databases">
        <title>The draft genome of Desulfovibrio fructosovorans JJ.</title>
        <authorList>
            <consortium name="US DOE Joint Genome Institute (JGI-PGF)"/>
            <person name="Lucas S."/>
            <person name="Copeland A."/>
            <person name="Lapidus A."/>
            <person name="Cheng J.-F."/>
            <person name="Bruce D."/>
            <person name="Goodwin L."/>
            <person name="Pitluck S."/>
            <person name="Land M.L."/>
            <person name="Hauser L."/>
            <person name="Chang Y.-J."/>
            <person name="Jeffries C."/>
            <person name="Wall J.D."/>
            <person name="Stahl D.A."/>
            <person name="Arkin A.P."/>
            <person name="Dehal P."/>
            <person name="Stolyar S.M."/>
            <person name="Hazen T.C."/>
            <person name="Woyke T.J."/>
        </authorList>
    </citation>
    <scope>NUCLEOTIDE SEQUENCE [LARGE SCALE GENOMIC DNA]</scope>
    <source>
        <strain evidence="4 5">JJ</strain>
    </source>
</reference>
<feature type="repeat" description="TPR" evidence="2">
    <location>
        <begin position="339"/>
        <end position="372"/>
    </location>
</feature>
<sequence length="456" mass="51034">MSNNIMRVKTDQATRRYERIVLDYFAAGGMAVIATDDESFARMVKLTLAGIRVDVRATCRDTAEYDEAVTFANKAVTRLPVPLLLFLERRMRKTTCIKTIKVLKNFYADRVRVIVASTEISREEMVLTHEVGADSFITKPISANAIIEKIAFAIRPNNQLGVLLDRAAELIESGDLEQAQRITAKAMEIKPDSLKCHLLLGDVARKRGEYEAAEKHYQAAARVEKLFIEPLKRLVELCRESGEMDKRLAYLTRLDSLSPLNFERKVEIGETYLAKGDTEKAKGCFEEARRVVTRVASDMVSESLMEIARKIGEKDQEMALRFVTEAIEAKGEALSQADLWMFNDRGILLRRQGLWSQAVENYAKALNIAPGDAGLLYNMGVAHADGKQHDIALDFFEKALAADPTLMTQAPSVGYNIATAHHRCRNLAKARDCLRAALELDPDYAPAKRLLEHLAG</sequence>
<keyword evidence="2" id="KW-0802">TPR repeat</keyword>
<dbReference type="RefSeq" id="WP_005990662.1">
    <property type="nucleotide sequence ID" value="NZ_AECZ01000002.1"/>
</dbReference>
<dbReference type="SUPFAM" id="SSF48452">
    <property type="entry name" value="TPR-like"/>
    <property type="match status" value="1"/>
</dbReference>
<dbReference type="SMART" id="SM00028">
    <property type="entry name" value="TPR"/>
    <property type="match status" value="6"/>
</dbReference>
<dbReference type="PANTHER" id="PTHR44366">
    <property type="entry name" value="UDP-N-ACETYLGLUCOSAMINE--PEPTIDE N-ACETYLGLUCOSAMINYLTRANSFERASE 110 KDA SUBUNIT"/>
    <property type="match status" value="1"/>
</dbReference>
<dbReference type="Pfam" id="PF13424">
    <property type="entry name" value="TPR_12"/>
    <property type="match status" value="1"/>
</dbReference>
<evidence type="ECO:0000256" key="1">
    <source>
        <dbReference type="PROSITE-ProRule" id="PRU00169"/>
    </source>
</evidence>
<dbReference type="InterPro" id="IPR037919">
    <property type="entry name" value="OGT"/>
</dbReference>
<feature type="repeat" description="TPR" evidence="2">
    <location>
        <begin position="411"/>
        <end position="444"/>
    </location>
</feature>
<dbReference type="SUPFAM" id="SSF52172">
    <property type="entry name" value="CheY-like"/>
    <property type="match status" value="1"/>
</dbReference>
<dbReference type="PANTHER" id="PTHR44366:SF1">
    <property type="entry name" value="UDP-N-ACETYLGLUCOSAMINE--PEPTIDE N-ACETYLGLUCOSAMINYLTRANSFERASE 110 KDA SUBUNIT"/>
    <property type="match status" value="1"/>
</dbReference>
<dbReference type="InterPro" id="IPR001789">
    <property type="entry name" value="Sig_transdc_resp-reg_receiver"/>
</dbReference>
<comment type="caution">
    <text evidence="4">The sequence shown here is derived from an EMBL/GenBank/DDBJ whole genome shotgun (WGS) entry which is preliminary data.</text>
</comment>
<comment type="caution">
    <text evidence="1">Lacks conserved residue(s) required for the propagation of feature annotation.</text>
</comment>
<feature type="repeat" description="TPR" evidence="2">
    <location>
        <begin position="373"/>
        <end position="406"/>
    </location>
</feature>
<dbReference type="EMBL" id="AECZ01000002">
    <property type="protein sequence ID" value="EFL52805.1"/>
    <property type="molecule type" value="Genomic_DNA"/>
</dbReference>